<evidence type="ECO:0000313" key="1">
    <source>
        <dbReference type="EMBL" id="MDN5217460.1"/>
    </source>
</evidence>
<dbReference type="RefSeq" id="WP_346762796.1">
    <property type="nucleotide sequence ID" value="NZ_JAUJEB010000017.1"/>
</dbReference>
<name>A0ABT8LL78_9BACT</name>
<organism evidence="1 2">
    <name type="scientific">Agaribacillus aureus</name>
    <dbReference type="NCBI Taxonomy" id="3051825"/>
    <lineage>
        <taxon>Bacteria</taxon>
        <taxon>Pseudomonadati</taxon>
        <taxon>Bacteroidota</taxon>
        <taxon>Cytophagia</taxon>
        <taxon>Cytophagales</taxon>
        <taxon>Splendidivirgaceae</taxon>
        <taxon>Agaribacillus</taxon>
    </lineage>
</organism>
<protein>
    <submittedName>
        <fullName evidence="1">Uncharacterized protein</fullName>
    </submittedName>
</protein>
<comment type="caution">
    <text evidence="1">The sequence shown here is derived from an EMBL/GenBank/DDBJ whole genome shotgun (WGS) entry which is preliminary data.</text>
</comment>
<accession>A0ABT8LL78</accession>
<dbReference type="EMBL" id="JAUJEB010000017">
    <property type="protein sequence ID" value="MDN5217460.1"/>
    <property type="molecule type" value="Genomic_DNA"/>
</dbReference>
<gene>
    <name evidence="1" type="ORF">QQ020_35640</name>
</gene>
<sequence length="140" mass="15059">MKRSLGREAHSQLRVVRLAWGLLRNQPHRPSLSSQRRKVVDCVWEIPLSTSILIPPNSHKPSSSRNNALAQRAGYEAIPWMRGTLPAKGSAAGLGIASEPATLALPFLAKTEGGRSGLGNAIINVDADNTQLSQTTVFAK</sequence>
<proteinExistence type="predicted"/>
<evidence type="ECO:0000313" key="2">
    <source>
        <dbReference type="Proteomes" id="UP001172083"/>
    </source>
</evidence>
<reference evidence="1" key="1">
    <citation type="submission" date="2023-06" db="EMBL/GenBank/DDBJ databases">
        <title>Genomic of Agaribacillus aureum.</title>
        <authorList>
            <person name="Wang G."/>
        </authorList>
    </citation>
    <scope>NUCLEOTIDE SEQUENCE</scope>
    <source>
        <strain evidence="1">BMA12</strain>
    </source>
</reference>
<keyword evidence="2" id="KW-1185">Reference proteome</keyword>
<dbReference type="Proteomes" id="UP001172083">
    <property type="component" value="Unassembled WGS sequence"/>
</dbReference>